<feature type="transmembrane region" description="Helical" evidence="5">
    <location>
        <begin position="130"/>
        <end position="150"/>
    </location>
</feature>
<dbReference type="PANTHER" id="PTHR43839:SF1">
    <property type="entry name" value="OPPC IN A BINDING PROTEIN-DEPENDENT TRANSPORT SYSTEM"/>
    <property type="match status" value="1"/>
</dbReference>
<feature type="transmembrane region" description="Helical" evidence="5">
    <location>
        <begin position="95"/>
        <end position="118"/>
    </location>
</feature>
<sequence length="298" mass="32086">MRLAMRGFREGWSIFLESRIGIVGLAVIIIFALMAVSHPILMATVWDDATYDPVTGYAFDQTEQPAAPSWKHLLGTDPLGRDVLSQLLSSTSSEFILGIVAAVVTVSIATTVGAIAAYFGGPVDTIFMRLADLVVSLPGISLLIVLSALIDLNLFMLALVLGTLGGFGGTAIVLKSQALSITVKPYIEAAKVAGGGRFHIIFTHIVPNLLPLSFLYMMFTVTAAIFSEAVLSFFGLLNIRMSWGIMIHTASTGGYLLGGVRYWWLIVPAGTSITLLCSTFYLVGRALDEVANPRLRRR</sequence>
<evidence type="ECO:0000256" key="5">
    <source>
        <dbReference type="SAM" id="Phobius"/>
    </source>
</evidence>
<accession>A0A381Z7D2</accession>
<dbReference type="SUPFAM" id="SSF161098">
    <property type="entry name" value="MetI-like"/>
    <property type="match status" value="1"/>
</dbReference>
<dbReference type="EMBL" id="UINC01020085">
    <property type="protein sequence ID" value="SVA84683.1"/>
    <property type="molecule type" value="Genomic_DNA"/>
</dbReference>
<protein>
    <recommendedName>
        <fullName evidence="6">ABC transmembrane type-1 domain-containing protein</fullName>
    </recommendedName>
</protein>
<keyword evidence="2 5" id="KW-0812">Transmembrane</keyword>
<feature type="transmembrane region" description="Helical" evidence="5">
    <location>
        <begin position="214"/>
        <end position="237"/>
    </location>
</feature>
<evidence type="ECO:0000256" key="3">
    <source>
        <dbReference type="ARBA" id="ARBA00022989"/>
    </source>
</evidence>
<dbReference type="InterPro" id="IPR035906">
    <property type="entry name" value="MetI-like_sf"/>
</dbReference>
<comment type="subcellular location">
    <subcellularLocation>
        <location evidence="1">Membrane</location>
        <topology evidence="1">Multi-pass membrane protein</topology>
    </subcellularLocation>
</comment>
<reference evidence="7" key="1">
    <citation type="submission" date="2018-05" db="EMBL/GenBank/DDBJ databases">
        <authorList>
            <person name="Lanie J.A."/>
            <person name="Ng W.-L."/>
            <person name="Kazmierczak K.M."/>
            <person name="Andrzejewski T.M."/>
            <person name="Davidsen T.M."/>
            <person name="Wayne K.J."/>
            <person name="Tettelin H."/>
            <person name="Glass J.I."/>
            <person name="Rusch D."/>
            <person name="Podicherti R."/>
            <person name="Tsui H.-C.T."/>
            <person name="Winkler M.E."/>
        </authorList>
    </citation>
    <scope>NUCLEOTIDE SEQUENCE</scope>
</reference>
<gene>
    <name evidence="7" type="ORF">METZ01_LOCUS137537</name>
</gene>
<keyword evidence="4 5" id="KW-0472">Membrane</keyword>
<dbReference type="Gene3D" id="1.10.3720.10">
    <property type="entry name" value="MetI-like"/>
    <property type="match status" value="1"/>
</dbReference>
<evidence type="ECO:0000313" key="7">
    <source>
        <dbReference type="EMBL" id="SVA84683.1"/>
    </source>
</evidence>
<dbReference type="PANTHER" id="PTHR43839">
    <property type="entry name" value="OPPC IN A BINDING PROTEIN-DEPENDENT TRANSPORT SYSTEM"/>
    <property type="match status" value="1"/>
</dbReference>
<name>A0A381Z7D2_9ZZZZ</name>
<organism evidence="7">
    <name type="scientific">marine metagenome</name>
    <dbReference type="NCBI Taxonomy" id="408172"/>
    <lineage>
        <taxon>unclassified sequences</taxon>
        <taxon>metagenomes</taxon>
        <taxon>ecological metagenomes</taxon>
    </lineage>
</organism>
<dbReference type="CDD" id="cd06261">
    <property type="entry name" value="TM_PBP2"/>
    <property type="match status" value="1"/>
</dbReference>
<dbReference type="PROSITE" id="PS50928">
    <property type="entry name" value="ABC_TM1"/>
    <property type="match status" value="1"/>
</dbReference>
<feature type="transmembrane region" description="Helical" evidence="5">
    <location>
        <begin position="262"/>
        <end position="287"/>
    </location>
</feature>
<feature type="domain" description="ABC transmembrane type-1" evidence="6">
    <location>
        <begin position="91"/>
        <end position="284"/>
    </location>
</feature>
<proteinExistence type="predicted"/>
<evidence type="ECO:0000256" key="2">
    <source>
        <dbReference type="ARBA" id="ARBA00022692"/>
    </source>
</evidence>
<dbReference type="GO" id="GO:0055085">
    <property type="term" value="P:transmembrane transport"/>
    <property type="evidence" value="ECO:0007669"/>
    <property type="project" value="InterPro"/>
</dbReference>
<dbReference type="GO" id="GO:0016020">
    <property type="term" value="C:membrane"/>
    <property type="evidence" value="ECO:0007669"/>
    <property type="project" value="UniProtKB-SubCell"/>
</dbReference>
<feature type="transmembrane region" description="Helical" evidence="5">
    <location>
        <begin position="156"/>
        <end position="174"/>
    </location>
</feature>
<keyword evidence="3 5" id="KW-1133">Transmembrane helix</keyword>
<evidence type="ECO:0000256" key="4">
    <source>
        <dbReference type="ARBA" id="ARBA00023136"/>
    </source>
</evidence>
<dbReference type="AlphaFoldDB" id="A0A381Z7D2"/>
<evidence type="ECO:0000256" key="1">
    <source>
        <dbReference type="ARBA" id="ARBA00004141"/>
    </source>
</evidence>
<feature type="transmembrane region" description="Helical" evidence="5">
    <location>
        <begin position="20"/>
        <end position="41"/>
    </location>
</feature>
<dbReference type="InterPro" id="IPR000515">
    <property type="entry name" value="MetI-like"/>
</dbReference>
<dbReference type="Pfam" id="PF00528">
    <property type="entry name" value="BPD_transp_1"/>
    <property type="match status" value="1"/>
</dbReference>
<evidence type="ECO:0000259" key="6">
    <source>
        <dbReference type="PROSITE" id="PS50928"/>
    </source>
</evidence>